<comment type="caution">
    <text evidence="1">The sequence shown here is derived from an EMBL/GenBank/DDBJ whole genome shotgun (WGS) entry which is preliminary data.</text>
</comment>
<dbReference type="Proteomes" id="UP000244224">
    <property type="component" value="Unassembled WGS sequence"/>
</dbReference>
<gene>
    <name evidence="1" type="ORF">C8N34_10234</name>
</gene>
<reference evidence="1 2" key="1">
    <citation type="submission" date="2018-04" db="EMBL/GenBank/DDBJ databases">
        <title>Genomic Encyclopedia of Archaeal and Bacterial Type Strains, Phase II (KMG-II): from individual species to whole genera.</title>
        <authorList>
            <person name="Goeker M."/>
        </authorList>
    </citation>
    <scope>NUCLEOTIDE SEQUENCE [LARGE SCALE GENOMIC DNA]</scope>
    <source>
        <strain evidence="1 2">DSM 21823</strain>
    </source>
</reference>
<evidence type="ECO:0000313" key="2">
    <source>
        <dbReference type="Proteomes" id="UP000244224"/>
    </source>
</evidence>
<dbReference type="InterPro" id="IPR002636">
    <property type="entry name" value="DUF29"/>
</dbReference>
<evidence type="ECO:0000313" key="1">
    <source>
        <dbReference type="EMBL" id="PTX52256.1"/>
    </source>
</evidence>
<proteinExistence type="predicted"/>
<protein>
    <submittedName>
        <fullName evidence="1">Uncharacterized protein DUF29</fullName>
    </submittedName>
</protein>
<dbReference type="AlphaFoldDB" id="A0A2T6B874"/>
<dbReference type="Gene3D" id="1.20.1220.20">
    <property type="entry name" value="Uncharcterised protein PF01724"/>
    <property type="match status" value="1"/>
</dbReference>
<dbReference type="Pfam" id="PF01724">
    <property type="entry name" value="DUF29"/>
    <property type="match status" value="1"/>
</dbReference>
<keyword evidence="2" id="KW-1185">Reference proteome</keyword>
<dbReference type="EMBL" id="QBKP01000002">
    <property type="protein sequence ID" value="PTX52256.1"/>
    <property type="molecule type" value="Genomic_DNA"/>
</dbReference>
<dbReference type="PANTHER" id="PTHR34235">
    <property type="entry name" value="SLR1203 PROTEIN-RELATED"/>
    <property type="match status" value="1"/>
</dbReference>
<accession>A0A2T6B874</accession>
<organism evidence="1 2">
    <name type="scientific">Gemmobacter caeni</name>
    <dbReference type="NCBI Taxonomy" id="589035"/>
    <lineage>
        <taxon>Bacteria</taxon>
        <taxon>Pseudomonadati</taxon>
        <taxon>Pseudomonadota</taxon>
        <taxon>Alphaproteobacteria</taxon>
        <taxon>Rhodobacterales</taxon>
        <taxon>Paracoccaceae</taxon>
        <taxon>Gemmobacter</taxon>
    </lineage>
</organism>
<name>A0A2T6B874_9RHOB</name>
<sequence>MKAEDPLNWWKGVDSMPNLEMVDRYEDDFVGWTVEQAARLRGMPQLNNAGLDVENLAEEIEDLGRSEINKITSLMGQAMVHLLKIVADPTDPSRQHWQQEVGGFVVSIRKAWSPGYGQRVDMEEIWKDAIEEAGNALETFDVTLPALPEACPFPLSMFTNRGFNTKAAIEHLQGKISEQTPQP</sequence>